<feature type="compositionally biased region" description="Low complexity" evidence="2">
    <location>
        <begin position="780"/>
        <end position="797"/>
    </location>
</feature>
<feature type="transmembrane region" description="Helical" evidence="3">
    <location>
        <begin position="425"/>
        <end position="446"/>
    </location>
</feature>
<feature type="transmembrane region" description="Helical" evidence="3">
    <location>
        <begin position="345"/>
        <end position="369"/>
    </location>
</feature>
<name>A0A507E851_9FUNG</name>
<comment type="caution">
    <text evidence="6">The sequence shown here is derived from an EMBL/GenBank/DDBJ whole genome shotgun (WGS) entry which is preliminary data.</text>
</comment>
<feature type="transmembrane region" description="Helical" evidence="3">
    <location>
        <begin position="691"/>
        <end position="720"/>
    </location>
</feature>
<evidence type="ECO:0000313" key="7">
    <source>
        <dbReference type="Proteomes" id="UP000318582"/>
    </source>
</evidence>
<dbReference type="PANTHER" id="PTHR31145:SF6">
    <property type="entry name" value="INTEGRAL MEMBRANE PROTEIN (AFU_ORTHOLOGUE AFUA_7G01610)"/>
    <property type="match status" value="1"/>
</dbReference>
<dbReference type="PANTHER" id="PTHR31145">
    <property type="entry name" value="INTEGRAL MEMBRANE PROTEIN (AFU_ORTHOLOGUE AFUA_7G01610)"/>
    <property type="match status" value="1"/>
</dbReference>
<keyword evidence="3" id="KW-1133">Transmembrane helix</keyword>
<evidence type="ECO:0000256" key="2">
    <source>
        <dbReference type="SAM" id="MobiDB-lite"/>
    </source>
</evidence>
<evidence type="ECO:0000256" key="3">
    <source>
        <dbReference type="SAM" id="Phobius"/>
    </source>
</evidence>
<reference evidence="6 7" key="1">
    <citation type="journal article" date="2019" name="Sci. Rep.">
        <title>Comparative genomics of chytrid fungi reveal insights into the obligate biotrophic and pathogenic lifestyle of Synchytrium endobioticum.</title>
        <authorList>
            <person name="van de Vossenberg B.T.L.H."/>
            <person name="Warris S."/>
            <person name="Nguyen H.D.T."/>
            <person name="van Gent-Pelzer M.P.E."/>
            <person name="Joly D.L."/>
            <person name="van de Geest H.C."/>
            <person name="Bonants P.J.M."/>
            <person name="Smith D.S."/>
            <person name="Levesque C.A."/>
            <person name="van der Lee T.A.J."/>
        </authorList>
    </citation>
    <scope>NUCLEOTIDE SEQUENCE [LARGE SCALE GENOMIC DNA]</scope>
    <source>
        <strain evidence="6 7">CBS 809.83</strain>
    </source>
</reference>
<keyword evidence="4" id="KW-0732">Signal</keyword>
<dbReference type="Pfam" id="PF06011">
    <property type="entry name" value="TRP"/>
    <property type="match status" value="1"/>
</dbReference>
<feature type="region of interest" description="Disordered" evidence="2">
    <location>
        <begin position="897"/>
        <end position="945"/>
    </location>
</feature>
<organism evidence="6 7">
    <name type="scientific">Powellomyces hirtus</name>
    <dbReference type="NCBI Taxonomy" id="109895"/>
    <lineage>
        <taxon>Eukaryota</taxon>
        <taxon>Fungi</taxon>
        <taxon>Fungi incertae sedis</taxon>
        <taxon>Chytridiomycota</taxon>
        <taxon>Chytridiomycota incertae sedis</taxon>
        <taxon>Chytridiomycetes</taxon>
        <taxon>Spizellomycetales</taxon>
        <taxon>Powellomycetaceae</taxon>
        <taxon>Powellomyces</taxon>
    </lineage>
</organism>
<dbReference type="InterPro" id="IPR040241">
    <property type="entry name" value="TRP_Flc/Pkd2-like"/>
</dbReference>
<dbReference type="InterPro" id="IPR010308">
    <property type="entry name" value="TRP_C"/>
</dbReference>
<dbReference type="SUPFAM" id="SSF81296">
    <property type="entry name" value="E set domains"/>
    <property type="match status" value="1"/>
</dbReference>
<dbReference type="SMART" id="SM00737">
    <property type="entry name" value="ML"/>
    <property type="match status" value="1"/>
</dbReference>
<feature type="compositionally biased region" description="Low complexity" evidence="2">
    <location>
        <begin position="821"/>
        <end position="839"/>
    </location>
</feature>
<dbReference type="GO" id="GO:0055085">
    <property type="term" value="P:transmembrane transport"/>
    <property type="evidence" value="ECO:0007669"/>
    <property type="project" value="TreeGrafter"/>
</dbReference>
<evidence type="ECO:0000256" key="4">
    <source>
        <dbReference type="SAM" id="SignalP"/>
    </source>
</evidence>
<dbReference type="EMBL" id="QEAQ01000020">
    <property type="protein sequence ID" value="TPX59891.1"/>
    <property type="molecule type" value="Genomic_DNA"/>
</dbReference>
<dbReference type="AlphaFoldDB" id="A0A507E851"/>
<dbReference type="Proteomes" id="UP000318582">
    <property type="component" value="Unassembled WGS sequence"/>
</dbReference>
<feature type="compositionally biased region" description="Polar residues" evidence="2">
    <location>
        <begin position="768"/>
        <end position="779"/>
    </location>
</feature>
<keyword evidence="7" id="KW-1185">Reference proteome</keyword>
<feature type="chain" id="PRO_5021404383" description="Phosphatidylglycerol/phosphatidylinositol transfer protein" evidence="4">
    <location>
        <begin position="28"/>
        <end position="945"/>
    </location>
</feature>
<dbReference type="GO" id="GO:0016020">
    <property type="term" value="C:membrane"/>
    <property type="evidence" value="ECO:0007669"/>
    <property type="project" value="TreeGrafter"/>
</dbReference>
<dbReference type="InterPro" id="IPR014756">
    <property type="entry name" value="Ig_E-set"/>
</dbReference>
<feature type="region of interest" description="Disordered" evidence="2">
    <location>
        <begin position="743"/>
        <end position="839"/>
    </location>
</feature>
<feature type="signal peptide" evidence="4">
    <location>
        <begin position="1"/>
        <end position="27"/>
    </location>
</feature>
<feature type="transmembrane region" description="Helical" evidence="3">
    <location>
        <begin position="658"/>
        <end position="679"/>
    </location>
</feature>
<feature type="compositionally biased region" description="Polar residues" evidence="2">
    <location>
        <begin position="935"/>
        <end position="945"/>
    </location>
</feature>
<gene>
    <name evidence="6" type="ORF">PhCBS80983_g02174</name>
</gene>
<protein>
    <recommendedName>
        <fullName evidence="1">Phosphatidylglycerol/phosphatidylinositol transfer protein</fullName>
    </recommendedName>
</protein>
<evidence type="ECO:0000256" key="1">
    <source>
        <dbReference type="ARBA" id="ARBA00016056"/>
    </source>
</evidence>
<feature type="domain" description="MD-2-related lipid-recognition" evidence="5">
    <location>
        <begin position="38"/>
        <end position="163"/>
    </location>
</feature>
<feature type="transmembrane region" description="Helical" evidence="3">
    <location>
        <begin position="396"/>
        <end position="413"/>
    </location>
</feature>
<evidence type="ECO:0000259" key="5">
    <source>
        <dbReference type="SMART" id="SM00737"/>
    </source>
</evidence>
<evidence type="ECO:0000313" key="6">
    <source>
        <dbReference type="EMBL" id="TPX59891.1"/>
    </source>
</evidence>
<accession>A0A507E851</accession>
<feature type="compositionally biased region" description="Low complexity" evidence="2">
    <location>
        <begin position="752"/>
        <end position="762"/>
    </location>
</feature>
<sequence>MKFRTAVATLAAAAATTAATFLPVVSAADSATSQYLPWSACYGSEGYPVQVTALRASYDQNAKLLDVVGEATTTLPLGSVALGTPRMTNGTVQTGLQIVGFDTNGVTEDICGAIPCPVQPGKFVFKKTIPIPINMPFVDWHPRVAFLDGTDDAKEMMCIRVHLQLVSSGISHIVTYASLFTAVSAGFTTLLMRYLRSGYEPTIYDMSSGWAPTARLLPSRVGPSFMHVALFAQFIAASGQLNLDYPAVYQDFVRLFTWATGTWNVSFIRSIANHIRNGGLVVLAQEGAEAKARTGARVAKLIGRQMASPGAPMFDGVPQGTAITGYERYTAMVGMTSKEMFLNTLIPFLFVLLIILFAGTGLAFIRFVYRRRTQKEDIFANDDGEHHHIRHYMGGWAVRTVILFYFGLTSTSLHQLTLANEPPSVMALAGIVFVVFGVMVPIGMTLRLIGIARMNRTLDQKDPEIADKVYAKSVRGNIQNFRSGSESEGRARAQSVRSFTRDQAVTREAADVYARMRAISISSVGTGTTAAGPTTAARDIEIPFKPLRAFSVSSAATTATSASRSASWPLPPLYLSQKFMLLYGPFLNNYDPTHFIAHAEFLIVLTWYLRIAPAIAVGILGKIVPPYFQFAVMFSGDGVLFLYLLWKRPFAGKAANMWQLFLAFCRAGIFLFVFVFFIISRYFGVEWMTEMIVGSLILSCLGVHGLFLTSSGIKFATLALKGFKRKSPPRALVATDPLHIHKSTSESGSLPRGAATRFASATSRRDTITSNNTAMNSKPTSSLGRSGTTRTHNTAHTARSDDEERYDPNAQRSNSPLLRHASPNPISAATASASASSSSAPAPAAAATITLPPPTVLPGNVYSEEDYFSRARAMKAALNAPLTPTASSALTFLKPAATAAPARPQKGKRYPTLTRKPTQPLTPPTPVEQLEMHTVTEQNNPYLDT</sequence>
<keyword evidence="3" id="KW-0472">Membrane</keyword>
<dbReference type="STRING" id="109895.A0A507E851"/>
<proteinExistence type="predicted"/>
<keyword evidence="3" id="KW-0812">Transmembrane</keyword>
<dbReference type="InterPro" id="IPR003172">
    <property type="entry name" value="ML_dom"/>
</dbReference>